<sequence>MIVSASRRTDIPCYYSRWFINRIKAGSVWVRNPFHPRQISEISLSPQVVDGVVFWSKNPAPLLPLLGQVPYPFYFQFTLTPYGRDLEPGLPEKRQLIDLFWQLSRATSPKQVVWRYDPILISPTYTVEYHLRSFDAMAHRLAGAADSCVISFLDSYQKTGRTGRDLGLRAPNRAEIERLAPAFSETAAACGFGLATCCESVDLSSWGISHGRCVDAGRLAAISGIPLRHLPDRGQRPGCGCCESVDVGVYDSCLNGCRYCYAGGGGQSALRRYERYDEYSPLLCSSLSPGDQVAKRESVSLVDDQLRFF</sequence>
<reference evidence="3" key="1">
    <citation type="submission" date="2016-11" db="EMBL/GenBank/DDBJ databases">
        <authorList>
            <person name="Jaros S."/>
            <person name="Januszkiewicz K."/>
            <person name="Wedrychowicz H."/>
        </authorList>
    </citation>
    <scope>NUCLEOTIDE SEQUENCE [LARGE SCALE GENOMIC DNA]</scope>
    <source>
        <strain evidence="3">DSM 4029</strain>
    </source>
</reference>
<dbReference type="InterPro" id="IPR014998">
    <property type="entry name" value="DUF1848"/>
</dbReference>
<organism evidence="2 3">
    <name type="scientific">Bittarella massiliensis</name>
    <name type="common">ex Durand et al. 2017</name>
    <dbReference type="NCBI Taxonomy" id="1720313"/>
    <lineage>
        <taxon>Bacteria</taxon>
        <taxon>Bacillati</taxon>
        <taxon>Bacillota</taxon>
        <taxon>Clostridia</taxon>
        <taxon>Eubacteriales</taxon>
        <taxon>Oscillospiraceae</taxon>
        <taxon>Bittarella (ex Durand et al. 2017)</taxon>
    </lineage>
</organism>
<gene>
    <name evidence="1" type="ORF">GT747_09490</name>
    <name evidence="2" type="ORF">SAMN05444424_1101</name>
</gene>
<name>A0AAQ1MCJ7_9FIRM</name>
<dbReference type="Proteomes" id="UP000184089">
    <property type="component" value="Unassembled WGS sequence"/>
</dbReference>
<dbReference type="AlphaFoldDB" id="A0AAQ1MCJ7"/>
<dbReference type="EMBL" id="FQVY01000002">
    <property type="protein sequence ID" value="SHG00041.1"/>
    <property type="molecule type" value="Genomic_DNA"/>
</dbReference>
<reference evidence="1 4" key="3">
    <citation type="journal article" date="2019" name="Nat. Med.">
        <title>A library of human gut bacterial isolates paired with longitudinal multiomics data enables mechanistic microbiome research.</title>
        <authorList>
            <person name="Poyet M."/>
            <person name="Groussin M."/>
            <person name="Gibbons S.M."/>
            <person name="Avila-Pacheco J."/>
            <person name="Jiang X."/>
            <person name="Kearney S.M."/>
            <person name="Perrotta A.R."/>
            <person name="Berdy B."/>
            <person name="Zhao S."/>
            <person name="Lieberman T.D."/>
            <person name="Swanson P.K."/>
            <person name="Smith M."/>
            <person name="Roesemann S."/>
            <person name="Alexander J.E."/>
            <person name="Rich S.A."/>
            <person name="Livny J."/>
            <person name="Vlamakis H."/>
            <person name="Clish C."/>
            <person name="Bullock K."/>
            <person name="Deik A."/>
            <person name="Scott J."/>
            <person name="Pierce K.A."/>
            <person name="Xavier R.J."/>
            <person name="Alm E.J."/>
        </authorList>
    </citation>
    <scope>NUCLEOTIDE SEQUENCE [LARGE SCALE GENOMIC DNA]</scope>
    <source>
        <strain evidence="1 4">BIOML-A2</strain>
    </source>
</reference>
<keyword evidence="4" id="KW-1185">Reference proteome</keyword>
<dbReference type="EMBL" id="WWVX01000006">
    <property type="protein sequence ID" value="MZL69984.1"/>
    <property type="molecule type" value="Genomic_DNA"/>
</dbReference>
<dbReference type="RefSeq" id="WP_021660094.1">
    <property type="nucleotide sequence ID" value="NZ_FQVY01000002.1"/>
</dbReference>
<evidence type="ECO:0000313" key="4">
    <source>
        <dbReference type="Proteomes" id="UP000474718"/>
    </source>
</evidence>
<comment type="caution">
    <text evidence="2">The sequence shown here is derived from an EMBL/GenBank/DDBJ whole genome shotgun (WGS) entry which is preliminary data.</text>
</comment>
<protein>
    <submittedName>
        <fullName evidence="1">DUF1848 family protein</fullName>
    </submittedName>
</protein>
<evidence type="ECO:0000313" key="1">
    <source>
        <dbReference type="EMBL" id="MZL69984.1"/>
    </source>
</evidence>
<reference evidence="2" key="2">
    <citation type="submission" date="2016-11" db="EMBL/GenBank/DDBJ databases">
        <authorList>
            <person name="Varghese N."/>
            <person name="Submissions S."/>
        </authorList>
    </citation>
    <scope>NUCLEOTIDE SEQUENCE</scope>
    <source>
        <strain evidence="2">DSM 4029</strain>
    </source>
</reference>
<dbReference type="Proteomes" id="UP000474718">
    <property type="component" value="Unassembled WGS sequence"/>
</dbReference>
<evidence type="ECO:0000313" key="3">
    <source>
        <dbReference type="Proteomes" id="UP000184089"/>
    </source>
</evidence>
<evidence type="ECO:0000313" key="2">
    <source>
        <dbReference type="EMBL" id="SHG00041.1"/>
    </source>
</evidence>
<dbReference type="Pfam" id="PF08902">
    <property type="entry name" value="DUF1848"/>
    <property type="match status" value="1"/>
</dbReference>
<proteinExistence type="predicted"/>
<accession>A0AAQ1MCJ7</accession>